<dbReference type="InParanoid" id="C1E2U6"/>
<evidence type="ECO:0000256" key="5">
    <source>
        <dbReference type="ARBA" id="ARBA00023136"/>
    </source>
</evidence>
<feature type="transmembrane region" description="Helical" evidence="7">
    <location>
        <begin position="255"/>
        <end position="277"/>
    </location>
</feature>
<feature type="transmembrane region" description="Helical" evidence="7">
    <location>
        <begin position="626"/>
        <end position="651"/>
    </location>
</feature>
<evidence type="ECO:0000313" key="8">
    <source>
        <dbReference type="EMBL" id="ACO61976.1"/>
    </source>
</evidence>
<protein>
    <recommendedName>
        <fullName evidence="7">Choline transporter-like protein</fullName>
    </recommendedName>
</protein>
<dbReference type="FunCoup" id="C1E2U6">
    <property type="interactions" value="577"/>
</dbReference>
<dbReference type="OMA" id="GKSFCKA"/>
<gene>
    <name evidence="8" type="ORF">MICPUN_57371</name>
</gene>
<evidence type="ECO:0000256" key="3">
    <source>
        <dbReference type="ARBA" id="ARBA00022692"/>
    </source>
</evidence>
<evidence type="ECO:0000256" key="1">
    <source>
        <dbReference type="ARBA" id="ARBA00004141"/>
    </source>
</evidence>
<dbReference type="PANTHER" id="PTHR12385">
    <property type="entry name" value="CHOLINE TRANSPORTER-LIKE (SLC FAMILY 44)"/>
    <property type="match status" value="1"/>
</dbReference>
<feature type="transmembrane region" description="Helical" evidence="7">
    <location>
        <begin position="312"/>
        <end position="335"/>
    </location>
</feature>
<comment type="similarity">
    <text evidence="2 7">Belongs to the CTL (choline transporter-like) family.</text>
</comment>
<keyword evidence="5 7" id="KW-0472">Membrane</keyword>
<feature type="transmembrane region" description="Helical" evidence="7">
    <location>
        <begin position="433"/>
        <end position="464"/>
    </location>
</feature>
<dbReference type="PANTHER" id="PTHR12385:SF14">
    <property type="entry name" value="CHOLINE TRANSPORTER-LIKE 2"/>
    <property type="match status" value="1"/>
</dbReference>
<dbReference type="Proteomes" id="UP000002009">
    <property type="component" value="Chromosome 3"/>
</dbReference>
<evidence type="ECO:0000256" key="2">
    <source>
        <dbReference type="ARBA" id="ARBA00007168"/>
    </source>
</evidence>
<evidence type="ECO:0000256" key="6">
    <source>
        <dbReference type="ARBA" id="ARBA00023180"/>
    </source>
</evidence>
<organism evidence="8 9">
    <name type="scientific">Micromonas commoda (strain RCC299 / NOUM17 / CCMP2709)</name>
    <name type="common">Picoplanktonic green alga</name>
    <dbReference type="NCBI Taxonomy" id="296587"/>
    <lineage>
        <taxon>Eukaryota</taxon>
        <taxon>Viridiplantae</taxon>
        <taxon>Chlorophyta</taxon>
        <taxon>Mamiellophyceae</taxon>
        <taxon>Mamiellales</taxon>
        <taxon>Mamiellaceae</taxon>
        <taxon>Micromonas</taxon>
    </lineage>
</organism>
<dbReference type="GeneID" id="8242337"/>
<sequence length="700" mass="77274">MNRNRRCTDVLFLLLYVAFMIVFFIIGIVGFTGGDPRILLYGTDYEGNLCTEDLPVRYWVNPLEIYELTQATHTYDMKDVKSICLKDCPSTGASGLNWVCNYPDSVDGRGYAGMTRAEWAANNYDYYSSLSADLKKDSLNNKGPCYPVLLPTVNNYESCTYYGNSSATAVTALGVEHVNNGCTASTCDYELLAVGPMVATLSSTVSDFLSTPMATFERYIDDFSQAWVVLLVMGFIAPVVLSFVWMGVLRYFTGLFAYLIIFMVNAMAIVCTLYLYMKAGVIGSDQVTAYVGTDMGENLEGYTDPSEDNQEVMKYCAHVALAITIILFLFTLLMLKRVRTAVAVIKVATQAIGGAPSVVFFPLAPVLASLLFGAWWIAAGIYIYSSGEIKQQTCTLEADKAPMKYCANQTAVPNANCHCGYESVMDESLQYTLLYHLFGLLWTTQFFQAMSFLTLASVFATYYFRGGSYGSSISGWINTPVIQAFRKMSWFHAGSAAFGSLLVAILQFIRIIVAYMVHQLKKAGKDNLLVKYAACCVQYCLWYLQKIIEWINRNTYILIAIEGKSFCASAMEALSLIFNNLATVGAVNVIGDVLLFLGKLSVSLTCGVLAFLYLDDDAYATGDNKVSSPLLIVIFCIIFGFVIAGLFMSVVEMAIDTTLLSFCKDCKLHGGKPRYAPPLLEQVLGKFETKAEKEAKKNKA</sequence>
<dbReference type="RefSeq" id="XP_002500718.1">
    <property type="nucleotide sequence ID" value="XM_002500672.1"/>
</dbReference>
<evidence type="ECO:0000256" key="4">
    <source>
        <dbReference type="ARBA" id="ARBA00022989"/>
    </source>
</evidence>
<keyword evidence="3 7" id="KW-0812">Transmembrane</keyword>
<dbReference type="KEGG" id="mis:MICPUN_57371"/>
<evidence type="ECO:0000313" key="9">
    <source>
        <dbReference type="Proteomes" id="UP000002009"/>
    </source>
</evidence>
<evidence type="ECO:0000256" key="7">
    <source>
        <dbReference type="RuleBase" id="RU368066"/>
    </source>
</evidence>
<feature type="transmembrane region" description="Helical" evidence="7">
    <location>
        <begin position="226"/>
        <end position="248"/>
    </location>
</feature>
<feature type="transmembrane region" description="Helical" evidence="7">
    <location>
        <begin position="593"/>
        <end position="614"/>
    </location>
</feature>
<dbReference type="GO" id="GO:0022857">
    <property type="term" value="F:transmembrane transporter activity"/>
    <property type="evidence" value="ECO:0007669"/>
    <property type="project" value="UniProtKB-UniRule"/>
</dbReference>
<keyword evidence="6" id="KW-0325">Glycoprotein</keyword>
<dbReference type="AlphaFoldDB" id="C1E2U6"/>
<accession>C1E2U6</accession>
<feature type="transmembrane region" description="Helical" evidence="7">
    <location>
        <begin position="12"/>
        <end position="31"/>
    </location>
</feature>
<feature type="transmembrane region" description="Helical" evidence="7">
    <location>
        <begin position="496"/>
        <end position="516"/>
    </location>
</feature>
<dbReference type="GO" id="GO:0005886">
    <property type="term" value="C:plasma membrane"/>
    <property type="evidence" value="ECO:0007669"/>
    <property type="project" value="UniProtKB-SubCell"/>
</dbReference>
<reference evidence="8 9" key="1">
    <citation type="journal article" date="2009" name="Science">
        <title>Green evolution and dynamic adaptations revealed by genomes of the marine picoeukaryotes Micromonas.</title>
        <authorList>
            <person name="Worden A.Z."/>
            <person name="Lee J.H."/>
            <person name="Mock T."/>
            <person name="Rouze P."/>
            <person name="Simmons M.P."/>
            <person name="Aerts A.L."/>
            <person name="Allen A.E."/>
            <person name="Cuvelier M.L."/>
            <person name="Derelle E."/>
            <person name="Everett M.V."/>
            <person name="Foulon E."/>
            <person name="Grimwood J."/>
            <person name="Gundlach H."/>
            <person name="Henrissat B."/>
            <person name="Napoli C."/>
            <person name="McDonald S.M."/>
            <person name="Parker M.S."/>
            <person name="Rombauts S."/>
            <person name="Salamov A."/>
            <person name="Von Dassow P."/>
            <person name="Badger J.H."/>
            <person name="Coutinho P.M."/>
            <person name="Demir E."/>
            <person name="Dubchak I."/>
            <person name="Gentemann C."/>
            <person name="Eikrem W."/>
            <person name="Gready J.E."/>
            <person name="John U."/>
            <person name="Lanier W."/>
            <person name="Lindquist E.A."/>
            <person name="Lucas S."/>
            <person name="Mayer K.F."/>
            <person name="Moreau H."/>
            <person name="Not F."/>
            <person name="Otillar R."/>
            <person name="Panaud O."/>
            <person name="Pangilinan J."/>
            <person name="Paulsen I."/>
            <person name="Piegu B."/>
            <person name="Poliakov A."/>
            <person name="Robbens S."/>
            <person name="Schmutz J."/>
            <person name="Toulza E."/>
            <person name="Wyss T."/>
            <person name="Zelensky A."/>
            <person name="Zhou K."/>
            <person name="Armbrust E.V."/>
            <person name="Bhattacharya D."/>
            <person name="Goodenough U.W."/>
            <person name="Van de Peer Y."/>
            <person name="Grigoriev I.V."/>
        </authorList>
    </citation>
    <scope>NUCLEOTIDE SEQUENCE [LARGE SCALE GENOMIC DNA]</scope>
    <source>
        <strain evidence="9">RCC299 / NOUM17</strain>
    </source>
</reference>
<comment type="function">
    <text evidence="7">Choline transporter.</text>
</comment>
<proteinExistence type="inferred from homology"/>
<dbReference type="InterPro" id="IPR007603">
    <property type="entry name" value="Choline_transptr-like"/>
</dbReference>
<dbReference type="EMBL" id="CP001324">
    <property type="protein sequence ID" value="ACO61976.1"/>
    <property type="molecule type" value="Genomic_DNA"/>
</dbReference>
<dbReference type="eggNOG" id="KOG1362">
    <property type="taxonomic scope" value="Eukaryota"/>
</dbReference>
<dbReference type="Pfam" id="PF04515">
    <property type="entry name" value="Choline_transpo"/>
    <property type="match status" value="1"/>
</dbReference>
<comment type="subcellular location">
    <subcellularLocation>
        <location evidence="7">Cell membrane</location>
        <topology evidence="7">Multi-pass membrane protein</topology>
    </subcellularLocation>
    <subcellularLocation>
        <location evidence="1">Membrane</location>
        <topology evidence="1">Multi-pass membrane protein</topology>
    </subcellularLocation>
</comment>
<feature type="transmembrane region" description="Helical" evidence="7">
    <location>
        <begin position="528"/>
        <end position="544"/>
    </location>
</feature>
<keyword evidence="9" id="KW-1185">Reference proteome</keyword>
<dbReference type="OrthoDB" id="420519at2759"/>
<keyword evidence="4 7" id="KW-1133">Transmembrane helix</keyword>
<feature type="transmembrane region" description="Helical" evidence="7">
    <location>
        <begin position="366"/>
        <end position="384"/>
    </location>
</feature>
<name>C1E2U6_MICCC</name>